<dbReference type="PANTHER" id="PTHR43143">
    <property type="entry name" value="METALLOPHOSPHOESTERASE, CALCINEURIN SUPERFAMILY"/>
    <property type="match status" value="1"/>
</dbReference>
<dbReference type="SUPFAM" id="SSF56300">
    <property type="entry name" value="Metallo-dependent phosphatases"/>
    <property type="match status" value="1"/>
</dbReference>
<dbReference type="GO" id="GO:0005737">
    <property type="term" value="C:cytoplasm"/>
    <property type="evidence" value="ECO:0007669"/>
    <property type="project" value="UniProtKB-SubCell"/>
</dbReference>
<evidence type="ECO:0000313" key="14">
    <source>
        <dbReference type="Proteomes" id="UP000001357"/>
    </source>
</evidence>
<dbReference type="Proteomes" id="UP000001357">
    <property type="component" value="Unassembled WGS sequence"/>
</dbReference>
<evidence type="ECO:0000256" key="6">
    <source>
        <dbReference type="ARBA" id="ARBA00022490"/>
    </source>
</evidence>
<dbReference type="SUPFAM" id="SSF81383">
    <property type="entry name" value="F-box domain"/>
    <property type="match status" value="1"/>
</dbReference>
<evidence type="ECO:0000256" key="10">
    <source>
        <dbReference type="ARBA" id="ARBA00047761"/>
    </source>
</evidence>
<dbReference type="InterPro" id="IPR041867">
    <property type="entry name" value="MPP_CSTP1"/>
</dbReference>
<evidence type="ECO:0000256" key="4">
    <source>
        <dbReference type="ARBA" id="ARBA00013081"/>
    </source>
</evidence>
<evidence type="ECO:0000259" key="12">
    <source>
        <dbReference type="PROSITE" id="PS50181"/>
    </source>
</evidence>
<dbReference type="InterPro" id="IPR004843">
    <property type="entry name" value="Calcineurin-like_PHP"/>
</dbReference>
<comment type="cofactor">
    <cofactor evidence="1">
        <name>a divalent metal cation</name>
        <dbReference type="ChEBI" id="CHEBI:60240"/>
    </cofactor>
</comment>
<dbReference type="InterPro" id="IPR036047">
    <property type="entry name" value="F-box-like_dom_sf"/>
</dbReference>
<dbReference type="EMBL" id="CH991554">
    <property type="protein sequence ID" value="EDQ88614.1"/>
    <property type="molecule type" value="Genomic_DNA"/>
</dbReference>
<evidence type="ECO:0000256" key="5">
    <source>
        <dbReference type="ARBA" id="ARBA00013356"/>
    </source>
</evidence>
<evidence type="ECO:0000256" key="9">
    <source>
        <dbReference type="ARBA" id="ARBA00032900"/>
    </source>
</evidence>
<dbReference type="InterPro" id="IPR001810">
    <property type="entry name" value="F-box_dom"/>
</dbReference>
<dbReference type="PANTHER" id="PTHR43143:SF1">
    <property type="entry name" value="SERINE_THREONINE-PROTEIN PHOSPHATASE CPPED1"/>
    <property type="match status" value="1"/>
</dbReference>
<evidence type="ECO:0000256" key="11">
    <source>
        <dbReference type="ARBA" id="ARBA00048336"/>
    </source>
</evidence>
<dbReference type="InterPro" id="IPR015943">
    <property type="entry name" value="WD40/YVTN_repeat-like_dom_sf"/>
</dbReference>
<reference evidence="13 14" key="1">
    <citation type="journal article" date="2008" name="Nature">
        <title>The genome of the choanoflagellate Monosiga brevicollis and the origin of metazoans.</title>
        <authorList>
            <consortium name="JGI Sequencing"/>
            <person name="King N."/>
            <person name="Westbrook M.J."/>
            <person name="Young S.L."/>
            <person name="Kuo A."/>
            <person name="Abedin M."/>
            <person name="Chapman J."/>
            <person name="Fairclough S."/>
            <person name="Hellsten U."/>
            <person name="Isogai Y."/>
            <person name="Letunic I."/>
            <person name="Marr M."/>
            <person name="Pincus D."/>
            <person name="Putnam N."/>
            <person name="Rokas A."/>
            <person name="Wright K.J."/>
            <person name="Zuzow R."/>
            <person name="Dirks W."/>
            <person name="Good M."/>
            <person name="Goodstein D."/>
            <person name="Lemons D."/>
            <person name="Li W."/>
            <person name="Lyons J.B."/>
            <person name="Morris A."/>
            <person name="Nichols S."/>
            <person name="Richter D.J."/>
            <person name="Salamov A."/>
            <person name="Bork P."/>
            <person name="Lim W.A."/>
            <person name="Manning G."/>
            <person name="Miller W.T."/>
            <person name="McGinnis W."/>
            <person name="Shapiro H."/>
            <person name="Tjian R."/>
            <person name="Grigoriev I.V."/>
            <person name="Rokhsar D."/>
        </authorList>
    </citation>
    <scope>NUCLEOTIDE SEQUENCE [LARGE SCALE GENOMIC DNA]</scope>
    <source>
        <strain evidence="14">MX1 / ATCC 50154</strain>
    </source>
</reference>
<dbReference type="CDD" id="cd07395">
    <property type="entry name" value="MPP_CSTP1"/>
    <property type="match status" value="1"/>
</dbReference>
<dbReference type="eggNOG" id="KOG1378">
    <property type="taxonomic scope" value="Eukaryota"/>
</dbReference>
<dbReference type="SUPFAM" id="SSF101908">
    <property type="entry name" value="Putative isomerase YbhE"/>
    <property type="match status" value="1"/>
</dbReference>
<organism evidence="13 14">
    <name type="scientific">Monosiga brevicollis</name>
    <name type="common">Choanoflagellate</name>
    <dbReference type="NCBI Taxonomy" id="81824"/>
    <lineage>
        <taxon>Eukaryota</taxon>
        <taxon>Choanoflagellata</taxon>
        <taxon>Craspedida</taxon>
        <taxon>Salpingoecidae</taxon>
        <taxon>Monosiga</taxon>
    </lineage>
</organism>
<accession>A9V1S5</accession>
<keyword evidence="8" id="KW-0378">Hydrolase</keyword>
<dbReference type="GO" id="GO:0004722">
    <property type="term" value="F:protein serine/threonine phosphatase activity"/>
    <property type="evidence" value="ECO:0007669"/>
    <property type="project" value="UniProtKB-EC"/>
</dbReference>
<dbReference type="PROSITE" id="PS50181">
    <property type="entry name" value="FBOX"/>
    <property type="match status" value="1"/>
</dbReference>
<name>A9V1S5_MONBE</name>
<dbReference type="InterPro" id="IPR029052">
    <property type="entry name" value="Metallo-depent_PP-like"/>
</dbReference>
<feature type="domain" description="F-box" evidence="12">
    <location>
        <begin position="6"/>
        <end position="55"/>
    </location>
</feature>
<comment type="catalytic activity">
    <reaction evidence="11">
        <text>O-phospho-L-threonyl-[protein] + H2O = L-threonyl-[protein] + phosphate</text>
        <dbReference type="Rhea" id="RHEA:47004"/>
        <dbReference type="Rhea" id="RHEA-COMP:11060"/>
        <dbReference type="Rhea" id="RHEA-COMP:11605"/>
        <dbReference type="ChEBI" id="CHEBI:15377"/>
        <dbReference type="ChEBI" id="CHEBI:30013"/>
        <dbReference type="ChEBI" id="CHEBI:43474"/>
        <dbReference type="ChEBI" id="CHEBI:61977"/>
        <dbReference type="EC" id="3.1.3.16"/>
    </reaction>
</comment>
<dbReference type="Pfam" id="PF12937">
    <property type="entry name" value="F-box-like"/>
    <property type="match status" value="1"/>
</dbReference>
<evidence type="ECO:0000256" key="3">
    <source>
        <dbReference type="ARBA" id="ARBA00010567"/>
    </source>
</evidence>
<evidence type="ECO:0000256" key="7">
    <source>
        <dbReference type="ARBA" id="ARBA00022723"/>
    </source>
</evidence>
<protein>
    <recommendedName>
        <fullName evidence="5">Serine/threonine-protein phosphatase CPPED1</fullName>
        <ecNumber evidence="4">3.1.3.16</ecNumber>
    </recommendedName>
    <alternativeName>
        <fullName evidence="9">Calcineurin-like phosphoesterase domain-containing protein 1</fullName>
    </alternativeName>
</protein>
<proteinExistence type="inferred from homology"/>
<dbReference type="Gene3D" id="2.130.10.10">
    <property type="entry name" value="YVTN repeat-like/Quinoprotein amine dehydrogenase"/>
    <property type="match status" value="1"/>
</dbReference>
<dbReference type="InParanoid" id="A9V1S5"/>
<comment type="catalytic activity">
    <reaction evidence="10">
        <text>O-phospho-L-seryl-[protein] + H2O = L-seryl-[protein] + phosphate</text>
        <dbReference type="Rhea" id="RHEA:20629"/>
        <dbReference type="Rhea" id="RHEA-COMP:9863"/>
        <dbReference type="Rhea" id="RHEA-COMP:11604"/>
        <dbReference type="ChEBI" id="CHEBI:15377"/>
        <dbReference type="ChEBI" id="CHEBI:29999"/>
        <dbReference type="ChEBI" id="CHEBI:43474"/>
        <dbReference type="ChEBI" id="CHEBI:83421"/>
        <dbReference type="EC" id="3.1.3.16"/>
    </reaction>
</comment>
<dbReference type="KEGG" id="mbr:MONBRDRAFT_37443"/>
<comment type="similarity">
    <text evidence="3">Belongs to the metallophosphoesterase superfamily. CPPED1 family.</text>
</comment>
<dbReference type="Pfam" id="PF00149">
    <property type="entry name" value="Metallophos"/>
    <property type="match status" value="1"/>
</dbReference>
<dbReference type="SMART" id="SM00256">
    <property type="entry name" value="FBOX"/>
    <property type="match status" value="1"/>
</dbReference>
<gene>
    <name evidence="13" type="ORF">MONBRDRAFT_37443</name>
</gene>
<dbReference type="InterPro" id="IPR051918">
    <property type="entry name" value="STPP_CPPED1"/>
</dbReference>
<keyword evidence="7" id="KW-0479">Metal-binding</keyword>
<evidence type="ECO:0000256" key="1">
    <source>
        <dbReference type="ARBA" id="ARBA00001968"/>
    </source>
</evidence>
<dbReference type="Gene3D" id="3.60.21.10">
    <property type="match status" value="1"/>
</dbReference>
<evidence type="ECO:0000256" key="2">
    <source>
        <dbReference type="ARBA" id="ARBA00004496"/>
    </source>
</evidence>
<evidence type="ECO:0000256" key="8">
    <source>
        <dbReference type="ARBA" id="ARBA00022801"/>
    </source>
</evidence>
<dbReference type="EC" id="3.1.3.16" evidence="4"/>
<dbReference type="GO" id="GO:0046872">
    <property type="term" value="F:metal ion binding"/>
    <property type="evidence" value="ECO:0007669"/>
    <property type="project" value="UniProtKB-KW"/>
</dbReference>
<dbReference type="GeneID" id="5891952"/>
<comment type="subcellular location">
    <subcellularLocation>
        <location evidence="2">Cytoplasm</location>
    </subcellularLocation>
</comment>
<dbReference type="AlphaFoldDB" id="A9V1S5"/>
<keyword evidence="6" id="KW-0963">Cytoplasm</keyword>
<evidence type="ECO:0000313" key="13">
    <source>
        <dbReference type="EMBL" id="EDQ88614.1"/>
    </source>
</evidence>
<dbReference type="Gene3D" id="1.20.1280.50">
    <property type="match status" value="1"/>
</dbReference>
<sequence length="688" mass="76492">MATVELPRLDTLPEEVLSRILSFLPDARDLACMRCVSRLFRDLIDDPSERLWSFLERQTVRRLKDFYTLGDQRILANVNSPRGRSQFLARRGDLWKEGQPNISVVRPKTATADPLRASVFRASPVPPTSSWTCANCGAFHEEKALTCHSCTTRAPPLVHKTSGTVVATLVSSLINSYVQVLDLDTMELGPRLLAPPDADPFRLSISYPFVAIGDTNGSVSLYDIQTGRLLDVALDGDHQLVWMVYFHPNNDRLFVLHGDRLIDVYTLKPTGELSERSRRVYWTAHEDTCSRINVARERAVTVGFDGRVRLWSASPTLAPPALLAEFVRPGFGLCGLWRFCDLVITVEVGDQGSGRLIMLQLPTLEVVRFFDVQREQHARTRNRMASKEAEIGASLDPLAPQSDLQAPLEWDGDFDFVVLADPQLGLLHRNESWTEELDMLKQSVDYINKLKPRFVIVLGDLVHCPPSPCGDSEKHARQVKDLKDALAAVDAAIPVAYVSGNHDIGDTVTSDTLRIYRDDFGPDYYRFTVAGLAGIVVNTQLWKDPGEVQDEASAQNDWFHRVLQQSSEATHRMIFGHIPPFIFTPDEDTGYFNLARSVREPLLSAAKNAGVSAWFAGHYHREAGGRDEQLEVITSSASGAALEDTGKNPLGIESCGQAHVGTAFSGLRVVHVTKTGYSHAFHLLKDLN</sequence>
<dbReference type="RefSeq" id="XP_001746718.1">
    <property type="nucleotide sequence ID" value="XM_001746666.1"/>
</dbReference>
<keyword evidence="14" id="KW-1185">Reference proteome</keyword>